<feature type="signal peptide" evidence="3">
    <location>
        <begin position="1"/>
        <end position="28"/>
    </location>
</feature>
<feature type="domain" description="Proteinase inhibitor I42 chagasin" evidence="4">
    <location>
        <begin position="44"/>
        <end position="133"/>
    </location>
</feature>
<dbReference type="AlphaFoldDB" id="A0A7X3H9G1"/>
<keyword evidence="2" id="KW-0789">Thiol protease inhibitor</keyword>
<dbReference type="GO" id="GO:0004869">
    <property type="term" value="F:cysteine-type endopeptidase inhibitor activity"/>
    <property type="evidence" value="ECO:0007669"/>
    <property type="project" value="UniProtKB-KW"/>
</dbReference>
<keyword evidence="1" id="KW-0646">Protease inhibitor</keyword>
<keyword evidence="3" id="KW-0732">Signal</keyword>
<evidence type="ECO:0000256" key="1">
    <source>
        <dbReference type="ARBA" id="ARBA00022690"/>
    </source>
</evidence>
<proteinExistence type="predicted"/>
<evidence type="ECO:0000313" key="5">
    <source>
        <dbReference type="EMBL" id="MWK57857.1"/>
    </source>
</evidence>
<dbReference type="Gene3D" id="2.60.40.2020">
    <property type="match status" value="1"/>
</dbReference>
<dbReference type="EMBL" id="WTFN01000044">
    <property type="protein sequence ID" value="MWK57857.1"/>
    <property type="molecule type" value="Genomic_DNA"/>
</dbReference>
<protein>
    <submittedName>
        <fullName evidence="5">Peptidase inhibitor I42</fullName>
    </submittedName>
</protein>
<evidence type="ECO:0000256" key="2">
    <source>
        <dbReference type="ARBA" id="ARBA00022704"/>
    </source>
</evidence>
<dbReference type="SUPFAM" id="SSF141066">
    <property type="entry name" value="ICP-like"/>
    <property type="match status" value="1"/>
</dbReference>
<comment type="caution">
    <text evidence="5">The sequence shown here is derived from an EMBL/GenBank/DDBJ whole genome shotgun (WGS) entry which is preliminary data.</text>
</comment>
<dbReference type="Proteomes" id="UP000461288">
    <property type="component" value="Unassembled WGS sequence"/>
</dbReference>
<evidence type="ECO:0000256" key="3">
    <source>
        <dbReference type="SAM" id="SignalP"/>
    </source>
</evidence>
<accession>A0A7X3H9G1</accession>
<feature type="chain" id="PRO_5031467664" evidence="3">
    <location>
        <begin position="29"/>
        <end position="136"/>
    </location>
</feature>
<dbReference type="InterPro" id="IPR036331">
    <property type="entry name" value="Chagasin-like_sf"/>
</dbReference>
<sequence length="136" mass="14701">MEPSMRLNPLPRLLLPGALALLAGCAHESTTLLVQEQDRCPLELDKGQTLVLTLPSNPTTGFRWVVKDAAPGVLRSLGPEVYNAPEDAGLVGGAGESTWRFSAAQPGDGRLLLVYQRPWETDVAPEQTFDCPVHVE</sequence>
<organism evidence="5 6">
    <name type="scientific">Metapseudomonas otitidis</name>
    <dbReference type="NCBI Taxonomy" id="319939"/>
    <lineage>
        <taxon>Bacteria</taxon>
        <taxon>Pseudomonadati</taxon>
        <taxon>Pseudomonadota</taxon>
        <taxon>Gammaproteobacteria</taxon>
        <taxon>Pseudomonadales</taxon>
        <taxon>Pseudomonadaceae</taxon>
        <taxon>Metapseudomonas</taxon>
    </lineage>
</organism>
<dbReference type="PROSITE" id="PS51257">
    <property type="entry name" value="PROKAR_LIPOPROTEIN"/>
    <property type="match status" value="1"/>
</dbReference>
<dbReference type="PANTHER" id="PTHR36530:SF1">
    <property type="entry name" value="AMOEBIASIN-1"/>
    <property type="match status" value="1"/>
</dbReference>
<name>A0A7X3H9G1_9GAMM</name>
<dbReference type="InterPro" id="IPR052781">
    <property type="entry name" value="Cys_protease_inhibitor_I42"/>
</dbReference>
<reference evidence="5 6" key="1">
    <citation type="submission" date="2019-12" db="EMBL/GenBank/DDBJ databases">
        <title>Draft genome sequence of Pseudomonas otitidis recovered from a chicken carcass.</title>
        <authorList>
            <person name="Vieira T.R."/>
            <person name="Oliviera E.F.C."/>
            <person name="Silva N.M.V."/>
            <person name="Sambrano G.E."/>
            <person name="Cibulski S.P."/>
            <person name="Cardoso M.R.I."/>
        </authorList>
    </citation>
    <scope>NUCLEOTIDE SEQUENCE [LARGE SCALE GENOMIC DNA]</scope>
    <source>
        <strain evidence="5 6">25_K</strain>
    </source>
</reference>
<evidence type="ECO:0000313" key="6">
    <source>
        <dbReference type="Proteomes" id="UP000461288"/>
    </source>
</evidence>
<evidence type="ECO:0000259" key="4">
    <source>
        <dbReference type="Pfam" id="PF09394"/>
    </source>
</evidence>
<gene>
    <name evidence="5" type="ORF">GO594_17905</name>
</gene>
<dbReference type="Pfam" id="PF09394">
    <property type="entry name" value="Inhibitor_I42"/>
    <property type="match status" value="1"/>
</dbReference>
<dbReference type="InterPro" id="IPR018990">
    <property type="entry name" value="Prot_inh_I42_chagasin"/>
</dbReference>
<dbReference type="PANTHER" id="PTHR36530">
    <property type="entry name" value="INHIBITOR OF CYSTEINE PEPTIDASE"/>
    <property type="match status" value="1"/>
</dbReference>